<organism evidence="1 2">
    <name type="scientific">Acetivibrio straminisolvens JCM 21531</name>
    <dbReference type="NCBI Taxonomy" id="1294263"/>
    <lineage>
        <taxon>Bacteria</taxon>
        <taxon>Bacillati</taxon>
        <taxon>Bacillota</taxon>
        <taxon>Clostridia</taxon>
        <taxon>Eubacteriales</taxon>
        <taxon>Oscillospiraceae</taxon>
        <taxon>Acetivibrio</taxon>
    </lineage>
</organism>
<gene>
    <name evidence="1" type="ORF">JCM21531_72</name>
</gene>
<comment type="caution">
    <text evidence="1">The sequence shown here is derived from an EMBL/GenBank/DDBJ whole genome shotgun (WGS) entry which is preliminary data.</text>
</comment>
<dbReference type="AlphaFoldDB" id="W4UZQ8"/>
<proteinExistence type="predicted"/>
<name>W4UZQ8_9FIRM</name>
<sequence length="88" mass="10072">MATITVCRPRVFYAIRYFDDLSKAVLACQIEVEDITLIGKEITPPEATSIKITCFEPKDLTKSIIIKKDGKELSYGPYLEERYGDNFF</sequence>
<evidence type="ECO:0000313" key="1">
    <source>
        <dbReference type="EMBL" id="GAE86750.1"/>
    </source>
</evidence>
<accession>W4UZQ8</accession>
<protein>
    <submittedName>
        <fullName evidence="1">Uncharacterized protein</fullName>
    </submittedName>
</protein>
<reference evidence="1" key="1">
    <citation type="journal article" date="2014" name="Genome Announc.">
        <title>Draft Genome Sequence of Clostridium straminisolvens Strain JCM 21531T, Isolated from a Cellulose-Degrading Bacterial Community.</title>
        <authorList>
            <person name="Yuki M."/>
            <person name="Oshima K."/>
            <person name="Suda W."/>
            <person name="Sakamoto M."/>
            <person name="Kitamura K."/>
            <person name="Iida T."/>
            <person name="Hattori M."/>
            <person name="Ohkuma M."/>
        </authorList>
    </citation>
    <scope>NUCLEOTIDE SEQUENCE [LARGE SCALE GENOMIC DNA]</scope>
    <source>
        <strain evidence="1">JCM 21531</strain>
    </source>
</reference>
<dbReference type="STRING" id="1294263.JCM21531_72"/>
<evidence type="ECO:0000313" key="2">
    <source>
        <dbReference type="Proteomes" id="UP000019109"/>
    </source>
</evidence>
<dbReference type="EMBL" id="BAVR01000001">
    <property type="protein sequence ID" value="GAE86750.1"/>
    <property type="molecule type" value="Genomic_DNA"/>
</dbReference>
<keyword evidence="2" id="KW-1185">Reference proteome</keyword>
<dbReference type="Proteomes" id="UP000019109">
    <property type="component" value="Unassembled WGS sequence"/>
</dbReference>